<dbReference type="PANTHER" id="PTHR36302">
    <property type="entry name" value="BLR7088 PROTEIN"/>
    <property type="match status" value="1"/>
</dbReference>
<dbReference type="PANTHER" id="PTHR36302:SF1">
    <property type="entry name" value="COPPER CHAPERONE PCU(A)C"/>
    <property type="match status" value="1"/>
</dbReference>
<evidence type="ECO:0000256" key="1">
    <source>
        <dbReference type="SAM" id="SignalP"/>
    </source>
</evidence>
<dbReference type="SUPFAM" id="SSF110087">
    <property type="entry name" value="DR1885-like metal-binding protein"/>
    <property type="match status" value="1"/>
</dbReference>
<dbReference type="Pfam" id="PF04314">
    <property type="entry name" value="PCuAC"/>
    <property type="match status" value="1"/>
</dbReference>
<evidence type="ECO:0008006" key="4">
    <source>
        <dbReference type="Google" id="ProtNLM"/>
    </source>
</evidence>
<dbReference type="InterPro" id="IPR007410">
    <property type="entry name" value="LpqE-like"/>
</dbReference>
<dbReference type="AlphaFoldDB" id="A0A3N1PUW1"/>
<feature type="chain" id="PRO_5018187576" description="Copper(I)-binding protein" evidence="1">
    <location>
        <begin position="18"/>
        <end position="137"/>
    </location>
</feature>
<keyword evidence="1" id="KW-0732">Signal</keyword>
<dbReference type="Gene3D" id="2.60.40.1890">
    <property type="entry name" value="PCu(A)C copper chaperone"/>
    <property type="match status" value="1"/>
</dbReference>
<sequence length="137" mass="15182">MKYALLLLLLLSGPLQAKVLDVKDPWVRLVPPGSNSAGYMELTNKGSQTVVLTGVRSRDVKDISIHKTLAQQGRVSMYHVPSLSLNPGQRLTLAPGGLHLMLMDIVKPLKEGQPLRLELIFADGQTQEIEAWPRYSR</sequence>
<proteinExistence type="predicted"/>
<dbReference type="InterPro" id="IPR036182">
    <property type="entry name" value="PCuAC_sf"/>
</dbReference>
<gene>
    <name evidence="2" type="ORF">EDC28_101216</name>
</gene>
<dbReference type="RefSeq" id="WP_170163988.1">
    <property type="nucleotide sequence ID" value="NZ_RJUL01000001.1"/>
</dbReference>
<comment type="caution">
    <text evidence="2">The sequence shown here is derived from an EMBL/GenBank/DDBJ whole genome shotgun (WGS) entry which is preliminary data.</text>
</comment>
<name>A0A3N1PUW1_9GAMM</name>
<organism evidence="2 3">
    <name type="scientific">Gallaecimonas pentaromativorans</name>
    <dbReference type="NCBI Taxonomy" id="584787"/>
    <lineage>
        <taxon>Bacteria</taxon>
        <taxon>Pseudomonadati</taxon>
        <taxon>Pseudomonadota</taxon>
        <taxon>Gammaproteobacteria</taxon>
        <taxon>Enterobacterales</taxon>
        <taxon>Gallaecimonadaceae</taxon>
        <taxon>Gallaecimonas</taxon>
    </lineage>
</organism>
<dbReference type="STRING" id="584787.GCA_001247655_01810"/>
<keyword evidence="3" id="KW-1185">Reference proteome</keyword>
<evidence type="ECO:0000313" key="2">
    <source>
        <dbReference type="EMBL" id="ROQ30530.1"/>
    </source>
</evidence>
<dbReference type="Proteomes" id="UP000268033">
    <property type="component" value="Unassembled WGS sequence"/>
</dbReference>
<dbReference type="EMBL" id="RJUL01000001">
    <property type="protein sequence ID" value="ROQ30530.1"/>
    <property type="molecule type" value="Genomic_DNA"/>
</dbReference>
<feature type="signal peptide" evidence="1">
    <location>
        <begin position="1"/>
        <end position="17"/>
    </location>
</feature>
<accession>A0A3N1PUW1</accession>
<protein>
    <recommendedName>
        <fullName evidence="4">Copper(I)-binding protein</fullName>
    </recommendedName>
</protein>
<dbReference type="InterPro" id="IPR058248">
    <property type="entry name" value="Lxx211020-like"/>
</dbReference>
<evidence type="ECO:0000313" key="3">
    <source>
        <dbReference type="Proteomes" id="UP000268033"/>
    </source>
</evidence>
<reference evidence="2 3" key="1">
    <citation type="submission" date="2018-11" db="EMBL/GenBank/DDBJ databases">
        <title>Genomic Encyclopedia of Type Strains, Phase IV (KMG-IV): sequencing the most valuable type-strain genomes for metagenomic binning, comparative biology and taxonomic classification.</title>
        <authorList>
            <person name="Goeker M."/>
        </authorList>
    </citation>
    <scope>NUCLEOTIDE SEQUENCE [LARGE SCALE GENOMIC DNA]</scope>
    <source>
        <strain evidence="2 3">DSM 21945</strain>
    </source>
</reference>